<protein>
    <submittedName>
        <fullName evidence="1">Uncharacterized protein</fullName>
    </submittedName>
</protein>
<evidence type="ECO:0000313" key="2">
    <source>
        <dbReference type="Proteomes" id="UP000010471"/>
    </source>
</evidence>
<reference evidence="1 2" key="1">
    <citation type="submission" date="2012-06" db="EMBL/GenBank/DDBJ databases">
        <title>Finished chromosome of genome of Microcoleus sp. PCC 7113.</title>
        <authorList>
            <consortium name="US DOE Joint Genome Institute"/>
            <person name="Gugger M."/>
            <person name="Coursin T."/>
            <person name="Rippka R."/>
            <person name="Tandeau De Marsac N."/>
            <person name="Huntemann M."/>
            <person name="Wei C.-L."/>
            <person name="Han J."/>
            <person name="Detter J.C."/>
            <person name="Han C."/>
            <person name="Tapia R."/>
            <person name="Chen A."/>
            <person name="Kyrpides N."/>
            <person name="Mavromatis K."/>
            <person name="Markowitz V."/>
            <person name="Szeto E."/>
            <person name="Ivanova N."/>
            <person name="Pagani I."/>
            <person name="Pati A."/>
            <person name="Goodwin L."/>
            <person name="Nordberg H.P."/>
            <person name="Cantor M.N."/>
            <person name="Hua S.X."/>
            <person name="Woyke T."/>
            <person name="Kerfeld C.A."/>
        </authorList>
    </citation>
    <scope>NUCLEOTIDE SEQUENCE [LARGE SCALE GENOMIC DNA]</scope>
    <source>
        <strain evidence="1 2">PCC 7113</strain>
    </source>
</reference>
<dbReference type="EMBL" id="CP003630">
    <property type="protein sequence ID" value="AFZ20398.1"/>
    <property type="molecule type" value="Genomic_DNA"/>
</dbReference>
<organism evidence="1 2">
    <name type="scientific">Allocoleopsis franciscana PCC 7113</name>
    <dbReference type="NCBI Taxonomy" id="1173027"/>
    <lineage>
        <taxon>Bacteria</taxon>
        <taxon>Bacillati</taxon>
        <taxon>Cyanobacteriota</taxon>
        <taxon>Cyanophyceae</taxon>
        <taxon>Coleofasciculales</taxon>
        <taxon>Coleofasciculaceae</taxon>
        <taxon>Allocoleopsis</taxon>
        <taxon>Allocoleopsis franciscana</taxon>
    </lineage>
</organism>
<evidence type="ECO:0000313" key="1">
    <source>
        <dbReference type="EMBL" id="AFZ20398.1"/>
    </source>
</evidence>
<dbReference type="eggNOG" id="ENOG5032ATJ">
    <property type="taxonomic scope" value="Bacteria"/>
</dbReference>
<dbReference type="AlphaFoldDB" id="K9WJM5"/>
<gene>
    <name evidence="1" type="ORF">Mic7113_4725</name>
</gene>
<keyword evidence="2" id="KW-1185">Reference proteome</keyword>
<dbReference type="Proteomes" id="UP000010471">
    <property type="component" value="Chromosome"/>
</dbReference>
<dbReference type="STRING" id="1173027.Mic7113_4725"/>
<dbReference type="OrthoDB" id="530764at2"/>
<sequence length="174" mass="18697">MANSIAPATSLQAAQRKDQITDTETYSKGVLGPVYFTLSKLDVKGSSVAPADQHQSQYIVASDEKFTISVQIDFNASPLAKLLMCLGTTISVDFGFEGFGAAPEVDVKASIVTVKDQLIYTISKELTPEQAKLTPGLYEIGATVTVGPGTHACDQYVYGYGYIEEILLQVYPAM</sequence>
<dbReference type="HOGENOM" id="CLU_1584468_0_0_3"/>
<name>K9WJM5_9CYAN</name>
<dbReference type="RefSeq" id="WP_015184533.1">
    <property type="nucleotide sequence ID" value="NC_019738.1"/>
</dbReference>
<proteinExistence type="predicted"/>
<accession>K9WJM5</accession>
<dbReference type="KEGG" id="mic:Mic7113_4725"/>